<feature type="domain" description="Integrase catalytic" evidence="1">
    <location>
        <begin position="1"/>
        <end position="138"/>
    </location>
</feature>
<dbReference type="Gene3D" id="3.30.420.10">
    <property type="entry name" value="Ribonuclease H-like superfamily/Ribonuclease H"/>
    <property type="match status" value="1"/>
</dbReference>
<dbReference type="PANTHER" id="PTHR47515:SF2">
    <property type="entry name" value="INTEGRASE CORE DOMAIN PROTEIN"/>
    <property type="match status" value="1"/>
</dbReference>
<dbReference type="EMBL" id="KC853435">
    <property type="protein sequence ID" value="AHF23166.1"/>
    <property type="molecule type" value="Genomic_DNA"/>
</dbReference>
<accession>A0A140WYE0</accession>
<name>A0A140WYE0_ECOLX</name>
<dbReference type="InterPro" id="IPR001584">
    <property type="entry name" value="Integrase_cat-core"/>
</dbReference>
<dbReference type="GO" id="GO:0015074">
    <property type="term" value="P:DNA integration"/>
    <property type="evidence" value="ECO:0007669"/>
    <property type="project" value="InterPro"/>
</dbReference>
<dbReference type="AlphaFoldDB" id="A0A140WYE0"/>
<dbReference type="GO" id="GO:0003676">
    <property type="term" value="F:nucleic acid binding"/>
    <property type="evidence" value="ECO:0007669"/>
    <property type="project" value="InterPro"/>
</dbReference>
<dbReference type="InterPro" id="IPR012337">
    <property type="entry name" value="RNaseH-like_sf"/>
</dbReference>
<gene>
    <name evidence="2" type="ORF">J444_pB73</name>
</gene>
<keyword evidence="2" id="KW-0614">Plasmid</keyword>
<evidence type="ECO:0000259" key="1">
    <source>
        <dbReference type="PROSITE" id="PS50994"/>
    </source>
</evidence>
<proteinExistence type="predicted"/>
<dbReference type="PANTHER" id="PTHR47515">
    <property type="entry name" value="LOW CALCIUM RESPONSE LOCUS PROTEIN T"/>
    <property type="match status" value="1"/>
</dbReference>
<evidence type="ECO:0000313" key="2">
    <source>
        <dbReference type="EMBL" id="AHF23166.1"/>
    </source>
</evidence>
<dbReference type="PROSITE" id="PS50994">
    <property type="entry name" value="INTEGRASE"/>
    <property type="match status" value="1"/>
</dbReference>
<dbReference type="Pfam" id="PF13683">
    <property type="entry name" value="rve_3"/>
    <property type="match status" value="1"/>
</dbReference>
<dbReference type="InterPro" id="IPR036397">
    <property type="entry name" value="RNaseH_sf"/>
</dbReference>
<protein>
    <submittedName>
        <fullName evidence="2">Transposase</fullName>
    </submittedName>
</protein>
<reference evidence="2" key="1">
    <citation type="journal article" date="2014" name="J Glob Antimicrob Resist">
        <title>Plasmid-mediated multidrug resistance and virulence in an avian pathogenic Escherichia coli strain isolated in China.</title>
        <authorList>
            <person name="Wang X."/>
            <person name="Hao H."/>
            <person name="Xu Z."/>
            <person name="Zheng H."/>
            <person name="Liu C."/>
            <person name="Wei L."/>
            <person name="Zhang R."/>
            <person name="Bi D."/>
            <person name="Chen H."/>
            <person name="Tan C."/>
        </authorList>
    </citation>
    <scope>NUCLEOTIDE SEQUENCE</scope>
    <source>
        <strain evidence="2">ACN001</strain>
        <plasmid evidence="2">pACN001-B</plasmid>
    </source>
</reference>
<sequence length="138" mass="16149">MYDALFCARLFRTFNVVDDFNYEALSIENNLNLPASQVVAVLCRIAENHVYPAMIRMDYGQEFFDPTRTECAEKHVVKLEITQSGKLAQNAFIESFNRTYRTKILGFCLFRTLDEKRELAANWLSEYNSERHINHLTI</sequence>
<geneLocation type="plasmid" evidence="2">
    <name>pACN001-B</name>
</geneLocation>
<organism evidence="2">
    <name type="scientific">Escherichia coli ACN001</name>
    <dbReference type="NCBI Taxonomy" id="1311757"/>
    <lineage>
        <taxon>Bacteria</taxon>
        <taxon>Pseudomonadati</taxon>
        <taxon>Pseudomonadota</taxon>
        <taxon>Gammaproteobacteria</taxon>
        <taxon>Enterobacterales</taxon>
        <taxon>Enterobacteriaceae</taxon>
        <taxon>Escherichia</taxon>
    </lineage>
</organism>
<dbReference type="SUPFAM" id="SSF53098">
    <property type="entry name" value="Ribonuclease H-like"/>
    <property type="match status" value="1"/>
</dbReference>